<dbReference type="GeneID" id="97557420"/>
<dbReference type="InterPro" id="IPR009057">
    <property type="entry name" value="Homeodomain-like_sf"/>
</dbReference>
<dbReference type="PANTHER" id="PTHR30055">
    <property type="entry name" value="HTH-TYPE TRANSCRIPTIONAL REGULATOR RUTR"/>
    <property type="match status" value="1"/>
</dbReference>
<keyword evidence="5" id="KW-1185">Reference proteome</keyword>
<dbReference type="InterPro" id="IPR050109">
    <property type="entry name" value="HTH-type_TetR-like_transc_reg"/>
</dbReference>
<dbReference type="AlphaFoldDB" id="A0A163KF99"/>
<dbReference type="Proteomes" id="UP000076796">
    <property type="component" value="Unassembled WGS sequence"/>
</dbReference>
<dbReference type="InterPro" id="IPR001647">
    <property type="entry name" value="HTH_TetR"/>
</dbReference>
<evidence type="ECO:0000259" key="3">
    <source>
        <dbReference type="PROSITE" id="PS50977"/>
    </source>
</evidence>
<reference evidence="4" key="1">
    <citation type="journal article" date="2016" name="Genome Announc.">
        <title>Draft genomes of two strains of Paenibacillus glucanolyticus with capability to degrade lignocellulose.</title>
        <authorList>
            <person name="Mathews S.L."/>
            <person name="Pawlak J."/>
            <person name="Grunden A.M."/>
        </authorList>
    </citation>
    <scope>NUCLEOTIDE SEQUENCE [LARGE SCALE GENOMIC DNA]</scope>
    <source>
        <strain evidence="4">SLM1</strain>
    </source>
</reference>
<dbReference type="Gene3D" id="1.10.357.10">
    <property type="entry name" value="Tetracycline Repressor, domain 2"/>
    <property type="match status" value="1"/>
</dbReference>
<dbReference type="GO" id="GO:0006355">
    <property type="term" value="P:regulation of DNA-templated transcription"/>
    <property type="evidence" value="ECO:0007669"/>
    <property type="project" value="UniProtKB-ARBA"/>
</dbReference>
<protein>
    <submittedName>
        <fullName evidence="4">Transcriptional regulator</fullName>
    </submittedName>
</protein>
<name>A0A163KF99_9BACL</name>
<evidence type="ECO:0000313" key="4">
    <source>
        <dbReference type="EMBL" id="KZS47185.1"/>
    </source>
</evidence>
<dbReference type="EMBL" id="LWMH01000001">
    <property type="protein sequence ID" value="KZS47185.1"/>
    <property type="molecule type" value="Genomic_DNA"/>
</dbReference>
<keyword evidence="1 2" id="KW-0238">DNA-binding</keyword>
<dbReference type="Pfam" id="PF00440">
    <property type="entry name" value="TetR_N"/>
    <property type="match status" value="1"/>
</dbReference>
<feature type="DNA-binding region" description="H-T-H motif" evidence="2">
    <location>
        <begin position="32"/>
        <end position="51"/>
    </location>
</feature>
<dbReference type="STRING" id="59843.A3958_14660"/>
<dbReference type="PROSITE" id="PS50977">
    <property type="entry name" value="HTH_TETR_2"/>
    <property type="match status" value="1"/>
</dbReference>
<sequence length="173" mass="19237">MVARASTSVNRRNDIVAAAIEVFAEIGYYRATTAQVAERAAISQPYVYRFFTKESLLVESLSVSWKRIVQAFQVVIDSSAPEELESGLIRAYEGIMQSYRSEILLQMQAQTIPDAPIREAMQQGINEIRDLVGNAFVSAGFEDADKKISDFLARGMLCNAAMAMDMPDLMPKK</sequence>
<dbReference type="GO" id="GO:0003677">
    <property type="term" value="F:DNA binding"/>
    <property type="evidence" value="ECO:0007669"/>
    <property type="project" value="UniProtKB-UniRule"/>
</dbReference>
<dbReference type="PRINTS" id="PR00455">
    <property type="entry name" value="HTHTETR"/>
</dbReference>
<evidence type="ECO:0000256" key="2">
    <source>
        <dbReference type="PROSITE-ProRule" id="PRU00335"/>
    </source>
</evidence>
<evidence type="ECO:0000313" key="5">
    <source>
        <dbReference type="Proteomes" id="UP000076796"/>
    </source>
</evidence>
<accession>A0A163KF99</accession>
<feature type="domain" description="HTH tetR-type" evidence="3">
    <location>
        <begin position="9"/>
        <end position="69"/>
    </location>
</feature>
<comment type="caution">
    <text evidence="4">The sequence shown here is derived from an EMBL/GenBank/DDBJ whole genome shotgun (WGS) entry which is preliminary data.</text>
</comment>
<dbReference type="SUPFAM" id="SSF46689">
    <property type="entry name" value="Homeodomain-like"/>
    <property type="match status" value="1"/>
</dbReference>
<dbReference type="RefSeq" id="WP_063478723.1">
    <property type="nucleotide sequence ID" value="NZ_CP147845.1"/>
</dbReference>
<organism evidence="4 5">
    <name type="scientific">Paenibacillus glucanolyticus</name>
    <dbReference type="NCBI Taxonomy" id="59843"/>
    <lineage>
        <taxon>Bacteria</taxon>
        <taxon>Bacillati</taxon>
        <taxon>Bacillota</taxon>
        <taxon>Bacilli</taxon>
        <taxon>Bacillales</taxon>
        <taxon>Paenibacillaceae</taxon>
        <taxon>Paenibacillus</taxon>
    </lineage>
</organism>
<evidence type="ECO:0000256" key="1">
    <source>
        <dbReference type="ARBA" id="ARBA00023125"/>
    </source>
</evidence>
<gene>
    <name evidence="4" type="ORF">AWU65_15250</name>
</gene>
<proteinExistence type="predicted"/>